<comment type="cofactor">
    <cofactor evidence="1">
        <name>heme</name>
        <dbReference type="ChEBI" id="CHEBI:30413"/>
    </cofactor>
</comment>
<dbReference type="SUPFAM" id="SSF48264">
    <property type="entry name" value="Cytochrome P450"/>
    <property type="match status" value="1"/>
</dbReference>
<evidence type="ECO:0000313" key="7">
    <source>
        <dbReference type="Proteomes" id="UP000076722"/>
    </source>
</evidence>
<dbReference type="AlphaFoldDB" id="A0A164U3G2"/>
<dbReference type="Gene3D" id="1.10.630.10">
    <property type="entry name" value="Cytochrome P450"/>
    <property type="match status" value="1"/>
</dbReference>
<sequence length="520" mass="58686">MFDLYQPWSRRHLSLTRIHALLRVLACKNAFVDLENLSTWRWSTAMELSSYLDIESSPNPTTGRLFVAALDWVVDRNNSLPRKRYGPIFTLILWGKPTTFITTSSSIKAVQKNASALSEAERRVFLGETVYGIPAHIANDGRIIGEVLAYSSRNLTKHSVEKMSVNLGPLIWDILHSMTKNESTSDTPTTFRLKEFIFGSIYASFATYLFGPLFPVGETFEDYLLFHDSFELFTESAPESTLEPSLNARNRVTKAIHDYVKQNWTGKAIPGCSDWISSLILRLKELGCHNDEIAPILLAVLTTTAADVMWTVYWFCVFQFQDPAARKSLESEAEIALSSSLRGKASKLREVKASYFDGDKFTLHESAFYETLRLANDTALFYDVIQDITVEDAETNYRVVLLKGDKIAATPQVANYDPFFHSDPIQWKLDRFTSTPPVNAAEHMLGVGSSLFQTRHLNSYFFKAFSVICHSCLELHREHALDAQGHPITDPLAPQQTTKHWGIARTDANIMISVRSRTAA</sequence>
<comment type="similarity">
    <text evidence="2">Belongs to the cytochrome P450 family.</text>
</comment>
<evidence type="ECO:0000256" key="1">
    <source>
        <dbReference type="ARBA" id="ARBA00001971"/>
    </source>
</evidence>
<dbReference type="GO" id="GO:0008395">
    <property type="term" value="F:steroid hydroxylase activity"/>
    <property type="evidence" value="ECO:0007669"/>
    <property type="project" value="TreeGrafter"/>
</dbReference>
<organism evidence="6 7">
    <name type="scientific">Sistotremastrum niveocremeum HHB9708</name>
    <dbReference type="NCBI Taxonomy" id="1314777"/>
    <lineage>
        <taxon>Eukaryota</taxon>
        <taxon>Fungi</taxon>
        <taxon>Dikarya</taxon>
        <taxon>Basidiomycota</taxon>
        <taxon>Agaricomycotina</taxon>
        <taxon>Agaricomycetes</taxon>
        <taxon>Sistotremastrales</taxon>
        <taxon>Sistotremastraceae</taxon>
        <taxon>Sertulicium</taxon>
        <taxon>Sertulicium niveocremeum</taxon>
    </lineage>
</organism>
<evidence type="ECO:0000256" key="3">
    <source>
        <dbReference type="ARBA" id="ARBA00022617"/>
    </source>
</evidence>
<keyword evidence="7" id="KW-1185">Reference proteome</keyword>
<dbReference type="InterPro" id="IPR001128">
    <property type="entry name" value="Cyt_P450"/>
</dbReference>
<dbReference type="PRINTS" id="PR00465">
    <property type="entry name" value="EP450IV"/>
</dbReference>
<gene>
    <name evidence="6" type="ORF">SISNIDRAFT_485836</name>
</gene>
<dbReference type="STRING" id="1314777.A0A164U3G2"/>
<keyword evidence="3" id="KW-0349">Heme</keyword>
<evidence type="ECO:0000256" key="2">
    <source>
        <dbReference type="ARBA" id="ARBA00010617"/>
    </source>
</evidence>
<dbReference type="InterPro" id="IPR036396">
    <property type="entry name" value="Cyt_P450_sf"/>
</dbReference>
<dbReference type="PANTHER" id="PTHR24304">
    <property type="entry name" value="CYTOCHROME P450 FAMILY 7"/>
    <property type="match status" value="1"/>
</dbReference>
<reference evidence="6 7" key="1">
    <citation type="journal article" date="2016" name="Mol. Biol. Evol.">
        <title>Comparative Genomics of Early-Diverging Mushroom-Forming Fungi Provides Insights into the Origins of Lignocellulose Decay Capabilities.</title>
        <authorList>
            <person name="Nagy L.G."/>
            <person name="Riley R."/>
            <person name="Tritt A."/>
            <person name="Adam C."/>
            <person name="Daum C."/>
            <person name="Floudas D."/>
            <person name="Sun H."/>
            <person name="Yadav J.S."/>
            <person name="Pangilinan J."/>
            <person name="Larsson K.H."/>
            <person name="Matsuura K."/>
            <person name="Barry K."/>
            <person name="Labutti K."/>
            <person name="Kuo R."/>
            <person name="Ohm R.A."/>
            <person name="Bhattacharya S.S."/>
            <person name="Shirouzu T."/>
            <person name="Yoshinaga Y."/>
            <person name="Martin F.M."/>
            <person name="Grigoriev I.V."/>
            <person name="Hibbett D.S."/>
        </authorList>
    </citation>
    <scope>NUCLEOTIDE SEQUENCE [LARGE SCALE GENOMIC DNA]</scope>
    <source>
        <strain evidence="6 7">HHB9708</strain>
    </source>
</reference>
<evidence type="ECO:0008006" key="8">
    <source>
        <dbReference type="Google" id="ProtNLM"/>
    </source>
</evidence>
<dbReference type="InterPro" id="IPR002403">
    <property type="entry name" value="Cyt_P450_E_grp-IV"/>
</dbReference>
<keyword evidence="5" id="KW-0408">Iron</keyword>
<protein>
    <recommendedName>
        <fullName evidence="8">Cytochrome P450</fullName>
    </recommendedName>
</protein>
<dbReference type="GO" id="GO:0020037">
    <property type="term" value="F:heme binding"/>
    <property type="evidence" value="ECO:0007669"/>
    <property type="project" value="InterPro"/>
</dbReference>
<dbReference type="Proteomes" id="UP000076722">
    <property type="component" value="Unassembled WGS sequence"/>
</dbReference>
<evidence type="ECO:0000313" key="6">
    <source>
        <dbReference type="EMBL" id="KZS92882.1"/>
    </source>
</evidence>
<dbReference type="Pfam" id="PF00067">
    <property type="entry name" value="p450"/>
    <property type="match status" value="1"/>
</dbReference>
<keyword evidence="4" id="KW-0479">Metal-binding</keyword>
<dbReference type="GO" id="GO:0005506">
    <property type="term" value="F:iron ion binding"/>
    <property type="evidence" value="ECO:0007669"/>
    <property type="project" value="InterPro"/>
</dbReference>
<name>A0A164U3G2_9AGAM</name>
<proteinExistence type="inferred from homology"/>
<dbReference type="PANTHER" id="PTHR24304:SF2">
    <property type="entry name" value="24-HYDROXYCHOLESTEROL 7-ALPHA-HYDROXYLASE"/>
    <property type="match status" value="1"/>
</dbReference>
<dbReference type="EMBL" id="KV419408">
    <property type="protein sequence ID" value="KZS92882.1"/>
    <property type="molecule type" value="Genomic_DNA"/>
</dbReference>
<evidence type="ECO:0000256" key="5">
    <source>
        <dbReference type="ARBA" id="ARBA00023004"/>
    </source>
</evidence>
<evidence type="ECO:0000256" key="4">
    <source>
        <dbReference type="ARBA" id="ARBA00022723"/>
    </source>
</evidence>
<dbReference type="GO" id="GO:0016705">
    <property type="term" value="F:oxidoreductase activity, acting on paired donors, with incorporation or reduction of molecular oxygen"/>
    <property type="evidence" value="ECO:0007669"/>
    <property type="project" value="InterPro"/>
</dbReference>
<accession>A0A164U3G2</accession>
<dbReference type="InterPro" id="IPR050529">
    <property type="entry name" value="CYP450_sterol_14alpha_dmase"/>
</dbReference>